<evidence type="ECO:0000256" key="3">
    <source>
        <dbReference type="ARBA" id="ARBA00005300"/>
    </source>
</evidence>
<reference evidence="13 14" key="1">
    <citation type="submission" date="2019-01" db="EMBL/GenBank/DDBJ databases">
        <authorList>
            <person name="Chen W.-M."/>
        </authorList>
    </citation>
    <scope>NUCLEOTIDE SEQUENCE [LARGE SCALE GENOMIC DNA]</scope>
    <source>
        <strain evidence="13 14">CCP-6</strain>
    </source>
</reference>
<dbReference type="PANTHER" id="PTHR10642:SF26">
    <property type="entry name" value="RIBONUCLEASE H1"/>
    <property type="match status" value="1"/>
</dbReference>
<evidence type="ECO:0000259" key="12">
    <source>
        <dbReference type="PROSITE" id="PS50879"/>
    </source>
</evidence>
<comment type="caution">
    <text evidence="13">The sequence shown here is derived from an EMBL/GenBank/DDBJ whole genome shotgun (WGS) entry which is preliminary data.</text>
</comment>
<gene>
    <name evidence="13" type="ORF">EOD42_20390</name>
</gene>
<dbReference type="Gene3D" id="3.30.420.10">
    <property type="entry name" value="Ribonuclease H-like superfamily/Ribonuclease H"/>
    <property type="match status" value="1"/>
</dbReference>
<dbReference type="InterPro" id="IPR022892">
    <property type="entry name" value="RNaseHI"/>
</dbReference>
<evidence type="ECO:0000313" key="13">
    <source>
        <dbReference type="EMBL" id="RVT91688.1"/>
    </source>
</evidence>
<feature type="region of interest" description="Disordered" evidence="11">
    <location>
        <begin position="1"/>
        <end position="24"/>
    </location>
</feature>
<dbReference type="PROSITE" id="PS50879">
    <property type="entry name" value="RNASE_H_1"/>
    <property type="match status" value="1"/>
</dbReference>
<evidence type="ECO:0000256" key="5">
    <source>
        <dbReference type="ARBA" id="ARBA00012180"/>
    </source>
</evidence>
<dbReference type="OrthoDB" id="7845843at2"/>
<name>A0A437M1X3_9PROT</name>
<comment type="cofactor">
    <cofactor evidence="2">
        <name>Mg(2+)</name>
        <dbReference type="ChEBI" id="CHEBI:18420"/>
    </cofactor>
</comment>
<dbReference type="GO" id="GO:0003676">
    <property type="term" value="F:nucleic acid binding"/>
    <property type="evidence" value="ECO:0007669"/>
    <property type="project" value="InterPro"/>
</dbReference>
<evidence type="ECO:0000256" key="9">
    <source>
        <dbReference type="ARBA" id="ARBA00022801"/>
    </source>
</evidence>
<keyword evidence="7" id="KW-0479">Metal-binding</keyword>
<evidence type="ECO:0000256" key="7">
    <source>
        <dbReference type="ARBA" id="ARBA00022723"/>
    </source>
</evidence>
<keyword evidence="6" id="KW-0540">Nuclease</keyword>
<evidence type="ECO:0000256" key="8">
    <source>
        <dbReference type="ARBA" id="ARBA00022759"/>
    </source>
</evidence>
<evidence type="ECO:0000256" key="11">
    <source>
        <dbReference type="SAM" id="MobiDB-lite"/>
    </source>
</evidence>
<dbReference type="SUPFAM" id="SSF53098">
    <property type="entry name" value="Ribonuclease H-like"/>
    <property type="match status" value="1"/>
</dbReference>
<feature type="domain" description="RNase H type-1" evidence="12">
    <location>
        <begin position="26"/>
        <end position="168"/>
    </location>
</feature>
<evidence type="ECO:0000256" key="1">
    <source>
        <dbReference type="ARBA" id="ARBA00000077"/>
    </source>
</evidence>
<dbReference type="InterPro" id="IPR050092">
    <property type="entry name" value="RNase_H"/>
</dbReference>
<keyword evidence="8" id="KW-0255">Endonuclease</keyword>
<dbReference type="InterPro" id="IPR036397">
    <property type="entry name" value="RNaseH_sf"/>
</dbReference>
<dbReference type="InterPro" id="IPR002156">
    <property type="entry name" value="RNaseH_domain"/>
</dbReference>
<dbReference type="GO" id="GO:0004523">
    <property type="term" value="F:RNA-DNA hybrid ribonuclease activity"/>
    <property type="evidence" value="ECO:0007669"/>
    <property type="project" value="UniProtKB-EC"/>
</dbReference>
<dbReference type="InterPro" id="IPR012337">
    <property type="entry name" value="RNaseH-like_sf"/>
</dbReference>
<dbReference type="PANTHER" id="PTHR10642">
    <property type="entry name" value="RIBONUCLEASE H1"/>
    <property type="match status" value="1"/>
</dbReference>
<dbReference type="GO" id="GO:0046872">
    <property type="term" value="F:metal ion binding"/>
    <property type="evidence" value="ECO:0007669"/>
    <property type="project" value="UniProtKB-KW"/>
</dbReference>
<dbReference type="Proteomes" id="UP000282957">
    <property type="component" value="Unassembled WGS sequence"/>
</dbReference>
<sequence length="187" mass="20796">MTLSSPDAAKPPMPDNAPPSSSLVTPAGPISVWIGGACQPNPGCGAWAAVTRDPDGDVTELSGHHIQTTNNRMELYAAIRALEALSQLSDVTVHSDSEYVSTGARLWLRKWKACRWRNAKGKAVLNRDLWQRLSFAIDQHIVTWCHAPRGEHDPMGERVSRLVFKGVRRADAIRRQRSYLLQDEVEF</sequence>
<comment type="subunit">
    <text evidence="4">Monomer.</text>
</comment>
<dbReference type="RefSeq" id="WP_127789435.1">
    <property type="nucleotide sequence ID" value="NZ_SACL01000009.1"/>
</dbReference>
<protein>
    <recommendedName>
        <fullName evidence="5">ribonuclease H</fullName>
        <ecNumber evidence="5">3.1.26.4</ecNumber>
    </recommendedName>
</protein>
<evidence type="ECO:0000256" key="2">
    <source>
        <dbReference type="ARBA" id="ARBA00001946"/>
    </source>
</evidence>
<proteinExistence type="inferred from homology"/>
<dbReference type="Pfam" id="PF00075">
    <property type="entry name" value="RNase_H"/>
    <property type="match status" value="1"/>
</dbReference>
<dbReference type="AlphaFoldDB" id="A0A437M1X3"/>
<evidence type="ECO:0000256" key="10">
    <source>
        <dbReference type="ARBA" id="ARBA00022842"/>
    </source>
</evidence>
<keyword evidence="10" id="KW-0460">Magnesium</keyword>
<dbReference type="CDD" id="cd09278">
    <property type="entry name" value="RNase_HI_prokaryote_like"/>
    <property type="match status" value="1"/>
</dbReference>
<organism evidence="13 14">
    <name type="scientific">Rhodovarius crocodyli</name>
    <dbReference type="NCBI Taxonomy" id="1979269"/>
    <lineage>
        <taxon>Bacteria</taxon>
        <taxon>Pseudomonadati</taxon>
        <taxon>Pseudomonadota</taxon>
        <taxon>Alphaproteobacteria</taxon>
        <taxon>Acetobacterales</taxon>
        <taxon>Roseomonadaceae</taxon>
        <taxon>Rhodovarius</taxon>
    </lineage>
</organism>
<dbReference type="EC" id="3.1.26.4" evidence="5"/>
<evidence type="ECO:0000256" key="6">
    <source>
        <dbReference type="ARBA" id="ARBA00022722"/>
    </source>
</evidence>
<evidence type="ECO:0000313" key="14">
    <source>
        <dbReference type="Proteomes" id="UP000282957"/>
    </source>
</evidence>
<comment type="similarity">
    <text evidence="3">Belongs to the RNase H family.</text>
</comment>
<dbReference type="GO" id="GO:0043137">
    <property type="term" value="P:DNA replication, removal of RNA primer"/>
    <property type="evidence" value="ECO:0007669"/>
    <property type="project" value="TreeGrafter"/>
</dbReference>
<evidence type="ECO:0000256" key="4">
    <source>
        <dbReference type="ARBA" id="ARBA00011245"/>
    </source>
</evidence>
<dbReference type="EMBL" id="SACL01000009">
    <property type="protein sequence ID" value="RVT91688.1"/>
    <property type="molecule type" value="Genomic_DNA"/>
</dbReference>
<keyword evidence="14" id="KW-1185">Reference proteome</keyword>
<accession>A0A437M1X3</accession>
<comment type="catalytic activity">
    <reaction evidence="1">
        <text>Endonucleolytic cleavage to 5'-phosphomonoester.</text>
        <dbReference type="EC" id="3.1.26.4"/>
    </reaction>
</comment>
<keyword evidence="9" id="KW-0378">Hydrolase</keyword>